<gene>
    <name evidence="3" type="ORF">GUJ93_ZPchr0013g36257</name>
</gene>
<comment type="caution">
    <text evidence="3">The sequence shown here is derived from an EMBL/GenBank/DDBJ whole genome shotgun (WGS) entry which is preliminary data.</text>
</comment>
<evidence type="ECO:0000256" key="1">
    <source>
        <dbReference type="SAM" id="MobiDB-lite"/>
    </source>
</evidence>
<keyword evidence="4" id="KW-1185">Reference proteome</keyword>
<feature type="transmembrane region" description="Helical" evidence="2">
    <location>
        <begin position="20"/>
        <end position="39"/>
    </location>
</feature>
<protein>
    <submittedName>
        <fullName evidence="3">Uncharacterized protein</fullName>
    </submittedName>
</protein>
<evidence type="ECO:0000256" key="2">
    <source>
        <dbReference type="SAM" id="Phobius"/>
    </source>
</evidence>
<reference evidence="3" key="1">
    <citation type="journal article" date="2021" name="bioRxiv">
        <title>Whole Genome Assembly and Annotation of Northern Wild Rice, Zizania palustris L., Supports a Whole Genome Duplication in the Zizania Genus.</title>
        <authorList>
            <person name="Haas M."/>
            <person name="Kono T."/>
            <person name="Macchietto M."/>
            <person name="Millas R."/>
            <person name="McGilp L."/>
            <person name="Shao M."/>
            <person name="Duquette J."/>
            <person name="Hirsch C.N."/>
            <person name="Kimball J."/>
        </authorList>
    </citation>
    <scope>NUCLEOTIDE SEQUENCE</scope>
    <source>
        <tissue evidence="3">Fresh leaf tissue</tissue>
    </source>
</reference>
<organism evidence="3 4">
    <name type="scientific">Zizania palustris</name>
    <name type="common">Northern wild rice</name>
    <dbReference type="NCBI Taxonomy" id="103762"/>
    <lineage>
        <taxon>Eukaryota</taxon>
        <taxon>Viridiplantae</taxon>
        <taxon>Streptophyta</taxon>
        <taxon>Embryophyta</taxon>
        <taxon>Tracheophyta</taxon>
        <taxon>Spermatophyta</taxon>
        <taxon>Magnoliopsida</taxon>
        <taxon>Liliopsida</taxon>
        <taxon>Poales</taxon>
        <taxon>Poaceae</taxon>
        <taxon>BOP clade</taxon>
        <taxon>Oryzoideae</taxon>
        <taxon>Oryzeae</taxon>
        <taxon>Zizaniinae</taxon>
        <taxon>Zizania</taxon>
    </lineage>
</organism>
<feature type="region of interest" description="Disordered" evidence="1">
    <location>
        <begin position="133"/>
        <end position="154"/>
    </location>
</feature>
<reference evidence="3" key="2">
    <citation type="submission" date="2021-02" db="EMBL/GenBank/DDBJ databases">
        <authorList>
            <person name="Kimball J.A."/>
            <person name="Haas M.W."/>
            <person name="Macchietto M."/>
            <person name="Kono T."/>
            <person name="Duquette J."/>
            <person name="Shao M."/>
        </authorList>
    </citation>
    <scope>NUCLEOTIDE SEQUENCE</scope>
    <source>
        <tissue evidence="3">Fresh leaf tissue</tissue>
    </source>
</reference>
<evidence type="ECO:0000313" key="3">
    <source>
        <dbReference type="EMBL" id="KAG8099227.1"/>
    </source>
</evidence>
<keyword evidence="2" id="KW-0812">Transmembrane</keyword>
<dbReference type="AlphaFoldDB" id="A0A8J5X0L8"/>
<dbReference type="Proteomes" id="UP000729402">
    <property type="component" value="Unassembled WGS sequence"/>
</dbReference>
<name>A0A8J5X0L8_ZIZPA</name>
<dbReference type="EMBL" id="JAAALK010000079">
    <property type="protein sequence ID" value="KAG8099227.1"/>
    <property type="molecule type" value="Genomic_DNA"/>
</dbReference>
<sequence length="172" mass="18224">MACSPPCLSVGRRTSWGAEAIHASVGGVLATFLLAVLLFDYGGVLVDIEKDGHHISFNETFVEVRSVNEAYRRDLAGFATGLRRETEALRDIAARPRARAALGLPSSAHALDAVADIVAQQGKDAVAQVAAAASSSAHLGGNPEPRSASPPSAQVRFEAQLRALQSIRRRRN</sequence>
<accession>A0A8J5X0L8</accession>
<dbReference type="OrthoDB" id="40579at2759"/>
<keyword evidence="2" id="KW-0472">Membrane</keyword>
<proteinExistence type="predicted"/>
<keyword evidence="2" id="KW-1133">Transmembrane helix</keyword>
<evidence type="ECO:0000313" key="4">
    <source>
        <dbReference type="Proteomes" id="UP000729402"/>
    </source>
</evidence>